<accession>V2WTP0</accession>
<comment type="caution">
    <text evidence="1">The sequence shown here is derived from an EMBL/GenBank/DDBJ whole genome shotgun (WGS) entry which is preliminary data.</text>
</comment>
<sequence>MPRSCPSAVERSKDGMSCASFQNSDIHRIKSQILRIKKRYLPVEENVRLRYLKPGIQPLFSRYLPPEAVGLAMEASFDTAYTYSEDIPRVIVKYPIKKNTWTSSSRALKDGVVVLEDRLTRFTLYPEIARTPAIRLAWSLDNLKLLEAWRLQGSGKVSKVKLGSQSPPQKYIKNTVITVSRNVSSSRPSPIMDFFNVSMGGNARLNSEEIRESGMSWMSFDIHRIRSRKTERQRGPGWIKMTPSYTTQFQSAPRFDVYRCGIPWGKGSFSTVWHLRLTVGSTVFEMHLFGVSSACVMCIFMDLELSFIRLKNLQYFGIDCSIDSAEMISTAACIAEECCGQGQSYTPPTGYLIKSGLTKPRSYLYRSTSSAYLLPDRLKAHRTSNSIPDLLDVSLLFSPDTAVLSFEDEPPLQHLPFRCIVPRIKERRVPTEDNVNQ</sequence>
<protein>
    <submittedName>
        <fullName evidence="1">Uncharacterized protein</fullName>
    </submittedName>
</protein>
<evidence type="ECO:0000313" key="1">
    <source>
        <dbReference type="EMBL" id="ESK83575.1"/>
    </source>
</evidence>
<reference evidence="1 2" key="1">
    <citation type="journal article" date="2014" name="BMC Genomics">
        <title>Genome and secretome analysis of the hemibiotrophic fungal pathogen, Moniliophthora roreri, which causes frosty pod rot disease of cacao: mechanisms of the biotrophic and necrotrophic phases.</title>
        <authorList>
            <person name="Meinhardt L.W."/>
            <person name="Costa G.G.L."/>
            <person name="Thomazella D.P.T."/>
            <person name="Teixeira P.J.P.L."/>
            <person name="Carazzolle M.F."/>
            <person name="Schuster S.C."/>
            <person name="Carlson J.E."/>
            <person name="Guiltinan M.J."/>
            <person name="Mieczkowski P."/>
            <person name="Farmer A."/>
            <person name="Ramaraj T."/>
            <person name="Crozier J."/>
            <person name="Davis R.E."/>
            <person name="Shao J."/>
            <person name="Melnick R.L."/>
            <person name="Pereira G.A.G."/>
            <person name="Bailey B.A."/>
        </authorList>
    </citation>
    <scope>NUCLEOTIDE SEQUENCE [LARGE SCALE GENOMIC DNA]</scope>
    <source>
        <strain evidence="1 2">MCA 2997</strain>
    </source>
</reference>
<proteinExistence type="predicted"/>
<gene>
    <name evidence="1" type="ORF">Moror_12080</name>
</gene>
<dbReference type="EMBL" id="AWSO01001511">
    <property type="protein sequence ID" value="ESK83575.1"/>
    <property type="molecule type" value="Genomic_DNA"/>
</dbReference>
<dbReference type="KEGG" id="mrr:Moror_12080"/>
<dbReference type="AlphaFoldDB" id="V2WTP0"/>
<organism evidence="1 2">
    <name type="scientific">Moniliophthora roreri (strain MCA 2997)</name>
    <name type="common">Cocoa frosty pod rot fungus</name>
    <name type="synonym">Crinipellis roreri</name>
    <dbReference type="NCBI Taxonomy" id="1381753"/>
    <lineage>
        <taxon>Eukaryota</taxon>
        <taxon>Fungi</taxon>
        <taxon>Dikarya</taxon>
        <taxon>Basidiomycota</taxon>
        <taxon>Agaricomycotina</taxon>
        <taxon>Agaricomycetes</taxon>
        <taxon>Agaricomycetidae</taxon>
        <taxon>Agaricales</taxon>
        <taxon>Marasmiineae</taxon>
        <taxon>Marasmiaceae</taxon>
        <taxon>Moniliophthora</taxon>
    </lineage>
</organism>
<dbReference type="Proteomes" id="UP000017559">
    <property type="component" value="Unassembled WGS sequence"/>
</dbReference>
<dbReference type="HOGENOM" id="CLU_627122_0_0_1"/>
<name>V2WTP0_MONRO</name>
<keyword evidence="2" id="KW-1185">Reference proteome</keyword>
<evidence type="ECO:0000313" key="2">
    <source>
        <dbReference type="Proteomes" id="UP000017559"/>
    </source>
</evidence>